<dbReference type="Proteomes" id="UP000680866">
    <property type="component" value="Chromosome"/>
</dbReference>
<evidence type="ECO:0008006" key="3">
    <source>
        <dbReference type="Google" id="ProtNLM"/>
    </source>
</evidence>
<dbReference type="InterPro" id="IPR013762">
    <property type="entry name" value="Integrase-like_cat_sf"/>
</dbReference>
<gene>
    <name evidence="1" type="ORF">Prubr_26380</name>
</gene>
<organism evidence="1 2">
    <name type="scientific">Polymorphospora rubra</name>
    <dbReference type="NCBI Taxonomy" id="338584"/>
    <lineage>
        <taxon>Bacteria</taxon>
        <taxon>Bacillati</taxon>
        <taxon>Actinomycetota</taxon>
        <taxon>Actinomycetes</taxon>
        <taxon>Micromonosporales</taxon>
        <taxon>Micromonosporaceae</taxon>
        <taxon>Polymorphospora</taxon>
    </lineage>
</organism>
<dbReference type="GO" id="GO:0006310">
    <property type="term" value="P:DNA recombination"/>
    <property type="evidence" value="ECO:0007669"/>
    <property type="project" value="InterPro"/>
</dbReference>
<dbReference type="GO" id="GO:0015074">
    <property type="term" value="P:DNA integration"/>
    <property type="evidence" value="ECO:0007669"/>
    <property type="project" value="InterPro"/>
</dbReference>
<dbReference type="Gene3D" id="1.10.443.10">
    <property type="entry name" value="Intergrase catalytic core"/>
    <property type="match status" value="1"/>
</dbReference>
<sequence length="114" mass="12414">MLARVPYHLRHAAVSLWLNAGVPATQVAEWAGNSVHVLLKVYSSCIEGQDEAARKRIEGALGTPDPDETPEGRPVTQAAGREASWRLANFAADLPRPVGRSRSTQDVARLARYL</sequence>
<dbReference type="KEGG" id="pry:Prubr_26380"/>
<proteinExistence type="predicted"/>
<reference evidence="1" key="1">
    <citation type="submission" date="2020-08" db="EMBL/GenBank/DDBJ databases">
        <title>Whole genome shotgun sequence of Polymorphospora rubra NBRC 101157.</title>
        <authorList>
            <person name="Komaki H."/>
            <person name="Tamura T."/>
        </authorList>
    </citation>
    <scope>NUCLEOTIDE SEQUENCE</scope>
    <source>
        <strain evidence="1">NBRC 101157</strain>
    </source>
</reference>
<dbReference type="AlphaFoldDB" id="A0A810MWS4"/>
<accession>A0A810MWS4</accession>
<evidence type="ECO:0000313" key="2">
    <source>
        <dbReference type="Proteomes" id="UP000680866"/>
    </source>
</evidence>
<name>A0A810MWS4_9ACTN</name>
<dbReference type="GO" id="GO:0003677">
    <property type="term" value="F:DNA binding"/>
    <property type="evidence" value="ECO:0007669"/>
    <property type="project" value="InterPro"/>
</dbReference>
<keyword evidence="2" id="KW-1185">Reference proteome</keyword>
<dbReference type="EMBL" id="AP023359">
    <property type="protein sequence ID" value="BCJ65617.1"/>
    <property type="molecule type" value="Genomic_DNA"/>
</dbReference>
<protein>
    <recommendedName>
        <fullName evidence="3">Integrase</fullName>
    </recommendedName>
</protein>
<evidence type="ECO:0000313" key="1">
    <source>
        <dbReference type="EMBL" id="BCJ65617.1"/>
    </source>
</evidence>